<dbReference type="PANTHER" id="PTHR43877">
    <property type="entry name" value="AMINOALKYLPHOSPHONATE N-ACETYLTRANSFERASE-RELATED-RELATED"/>
    <property type="match status" value="1"/>
</dbReference>
<dbReference type="SUPFAM" id="SSF55729">
    <property type="entry name" value="Acyl-CoA N-acyltransferases (Nat)"/>
    <property type="match status" value="1"/>
</dbReference>
<dbReference type="PANTHER" id="PTHR43877:SF1">
    <property type="entry name" value="ACETYLTRANSFERASE"/>
    <property type="match status" value="1"/>
</dbReference>
<reference evidence="4 5" key="1">
    <citation type="submission" date="2023-07" db="EMBL/GenBank/DDBJ databases">
        <title>Sorghum-associated microbial communities from plants grown in Nebraska, USA.</title>
        <authorList>
            <person name="Schachtman D."/>
        </authorList>
    </citation>
    <scope>NUCLEOTIDE SEQUENCE [LARGE SCALE GENOMIC DNA]</scope>
    <source>
        <strain evidence="4 5">BE107</strain>
    </source>
</reference>
<organism evidence="4 5">
    <name type="scientific">Pseudoxanthomonas sacheonensis</name>
    <dbReference type="NCBI Taxonomy" id="443615"/>
    <lineage>
        <taxon>Bacteria</taxon>
        <taxon>Pseudomonadati</taxon>
        <taxon>Pseudomonadota</taxon>
        <taxon>Gammaproteobacteria</taxon>
        <taxon>Lysobacterales</taxon>
        <taxon>Lysobacteraceae</taxon>
        <taxon>Pseudoxanthomonas</taxon>
    </lineage>
</organism>
<evidence type="ECO:0000256" key="2">
    <source>
        <dbReference type="ARBA" id="ARBA00023315"/>
    </source>
</evidence>
<evidence type="ECO:0000259" key="3">
    <source>
        <dbReference type="PROSITE" id="PS51186"/>
    </source>
</evidence>
<dbReference type="Proteomes" id="UP001254759">
    <property type="component" value="Unassembled WGS sequence"/>
</dbReference>
<dbReference type="InterPro" id="IPR000182">
    <property type="entry name" value="GNAT_dom"/>
</dbReference>
<dbReference type="CDD" id="cd04301">
    <property type="entry name" value="NAT_SF"/>
    <property type="match status" value="1"/>
</dbReference>
<evidence type="ECO:0000313" key="4">
    <source>
        <dbReference type="EMBL" id="MDR6843089.1"/>
    </source>
</evidence>
<dbReference type="PROSITE" id="PS51186">
    <property type="entry name" value="GNAT"/>
    <property type="match status" value="1"/>
</dbReference>
<keyword evidence="5" id="KW-1185">Reference proteome</keyword>
<keyword evidence="2" id="KW-0012">Acyltransferase</keyword>
<proteinExistence type="predicted"/>
<dbReference type="InterPro" id="IPR016181">
    <property type="entry name" value="Acyl_CoA_acyltransferase"/>
</dbReference>
<comment type="caution">
    <text evidence="4">The sequence shown here is derived from an EMBL/GenBank/DDBJ whole genome shotgun (WGS) entry which is preliminary data.</text>
</comment>
<sequence length="175" mass="19829">MSDDFAIRRATPDDAEAMSRIATDTFVETFGALYPPEDLAYFLLNSYSPAAQREMLEKESVAMWLLERDGVPVGHACAGSCGLPHPDVRPEDGELKRLYVLREAHNGGWGSKLFETALEWLERDGPRTLWIGVWSENLGAQRFYGRYGFHRVGEYKFPVGNTLDDEFILRRTPIA</sequence>
<dbReference type="Pfam" id="PF00583">
    <property type="entry name" value="Acetyltransf_1"/>
    <property type="match status" value="1"/>
</dbReference>
<dbReference type="RefSeq" id="WP_310095936.1">
    <property type="nucleotide sequence ID" value="NZ_JAVDTT010000005.1"/>
</dbReference>
<evidence type="ECO:0000256" key="1">
    <source>
        <dbReference type="ARBA" id="ARBA00022679"/>
    </source>
</evidence>
<dbReference type="EMBL" id="JAVDTT010000005">
    <property type="protein sequence ID" value="MDR6843089.1"/>
    <property type="molecule type" value="Genomic_DNA"/>
</dbReference>
<accession>A0ABU1RWD5</accession>
<dbReference type="InterPro" id="IPR050832">
    <property type="entry name" value="Bact_Acetyltransf"/>
</dbReference>
<dbReference type="Gene3D" id="3.40.630.30">
    <property type="match status" value="1"/>
</dbReference>
<feature type="domain" description="N-acetyltransferase" evidence="3">
    <location>
        <begin position="5"/>
        <end position="174"/>
    </location>
</feature>
<gene>
    <name evidence="4" type="ORF">J2W94_003396</name>
</gene>
<evidence type="ECO:0000313" key="5">
    <source>
        <dbReference type="Proteomes" id="UP001254759"/>
    </source>
</evidence>
<protein>
    <submittedName>
        <fullName evidence="4">Ribosomal protein S18 acetylase RimI-like enzyme</fullName>
    </submittedName>
</protein>
<keyword evidence="1" id="KW-0808">Transferase</keyword>
<name>A0ABU1RWD5_9GAMM</name>